<dbReference type="Proteomes" id="UP000295606">
    <property type="component" value="Unassembled WGS sequence"/>
</dbReference>
<dbReference type="OrthoDB" id="9006727at2"/>
<proteinExistence type="predicted"/>
<dbReference type="RefSeq" id="WP_133185228.1">
    <property type="nucleotide sequence ID" value="NZ_SMOD01000019.1"/>
</dbReference>
<accession>A0A4R5LBR4</accession>
<comment type="caution">
    <text evidence="1">The sequence shown here is derived from an EMBL/GenBank/DDBJ whole genome shotgun (WGS) entry which is preliminary data.</text>
</comment>
<sequence length="132" mass="15103">MTQEIDEKVGRLLRRAASRRSLVPYGAFHALFAGDVPLRVRYEKLETAAAALCEPREADYASLLSTDSGLPGPDFYTRFKRLHSERYYEALGADRHRMLRLAEKRQLAAEERERVYAHYLRCAAEEACTHSA</sequence>
<dbReference type="AlphaFoldDB" id="A0A4R5LBR4"/>
<organism evidence="1 2">
    <name type="scientific">Paraburkholderia guartelaensis</name>
    <dbReference type="NCBI Taxonomy" id="2546446"/>
    <lineage>
        <taxon>Bacteria</taxon>
        <taxon>Pseudomonadati</taxon>
        <taxon>Pseudomonadota</taxon>
        <taxon>Betaproteobacteria</taxon>
        <taxon>Burkholderiales</taxon>
        <taxon>Burkholderiaceae</taxon>
        <taxon>Paraburkholderia</taxon>
    </lineage>
</organism>
<reference evidence="1 2" key="1">
    <citation type="submission" date="2019-03" db="EMBL/GenBank/DDBJ databases">
        <title>Paraburkholderia sp. isolated from native Mimosa gymnas in Guartela State Park, Brazil.</title>
        <authorList>
            <person name="Paulitsch F."/>
            <person name="Hungria M."/>
            <person name="Delamuta J.R.M."/>
            <person name="Ribeiro R.A."/>
            <person name="Dall'Agnol R."/>
            <person name="Silva J.S.B."/>
        </authorList>
    </citation>
    <scope>NUCLEOTIDE SEQUENCE [LARGE SCALE GENOMIC DNA]</scope>
    <source>
        <strain evidence="1 2">CNPSo 3008</strain>
    </source>
</reference>
<evidence type="ECO:0000313" key="2">
    <source>
        <dbReference type="Proteomes" id="UP000295606"/>
    </source>
</evidence>
<evidence type="ECO:0000313" key="1">
    <source>
        <dbReference type="EMBL" id="TDG05679.1"/>
    </source>
</evidence>
<dbReference type="EMBL" id="SMOD01000019">
    <property type="protein sequence ID" value="TDG05679.1"/>
    <property type="molecule type" value="Genomic_DNA"/>
</dbReference>
<gene>
    <name evidence="1" type="ORF">E1N52_24045</name>
</gene>
<protein>
    <submittedName>
        <fullName evidence="1">Uncharacterized protein</fullName>
    </submittedName>
</protein>
<name>A0A4R5LBR4_9BURK</name>